<dbReference type="EMBL" id="JAENIJ010000011">
    <property type="protein sequence ID" value="MBK1882483.1"/>
    <property type="molecule type" value="Genomic_DNA"/>
</dbReference>
<dbReference type="Proteomes" id="UP000603141">
    <property type="component" value="Unassembled WGS sequence"/>
</dbReference>
<proteinExistence type="predicted"/>
<sequence>MSRKTRVLMVAPTCGVYGGIEAFTSAIASEVVSDSNFEVSVVFRLRPGYTLDERLTTELSSSPFQWRIMGKPDLSFIRSLLWADIVNCHFPLLYATFPARFFRKKLAITIENQRWPEHKDIYLRALMLADARWYISRFVAETWEGNQLSSDSKIVPAVSQLPDEWIDPKLRKGFFFIARWVPKKGIEELVQAYATARIDHSTHPLTLMGAGPLKEEVSILIKNSGVADYIETPGFVDHSEKIQRMAHARWNVAPAAFAEDLGLSPIEARACGVPSIVSDIGGLPEAAGSTALKCLPSDIPSLATALETAANMSSEDYISRCESSKASLADYLPRPGFYIDSFRELMTK</sequence>
<dbReference type="InterPro" id="IPR001296">
    <property type="entry name" value="Glyco_trans_1"/>
</dbReference>
<dbReference type="CDD" id="cd03801">
    <property type="entry name" value="GT4_PimA-like"/>
    <property type="match status" value="1"/>
</dbReference>
<comment type="caution">
    <text evidence="4">The sequence shown here is derived from an EMBL/GenBank/DDBJ whole genome shotgun (WGS) entry which is preliminary data.</text>
</comment>
<keyword evidence="2" id="KW-0808">Transferase</keyword>
<dbReference type="Pfam" id="PF00534">
    <property type="entry name" value="Glycos_transf_1"/>
    <property type="match status" value="1"/>
</dbReference>
<dbReference type="SUPFAM" id="SSF53756">
    <property type="entry name" value="UDP-Glycosyltransferase/glycogen phosphorylase"/>
    <property type="match status" value="1"/>
</dbReference>
<dbReference type="AlphaFoldDB" id="A0A934SBY8"/>
<dbReference type="PANTHER" id="PTHR12526">
    <property type="entry name" value="GLYCOSYLTRANSFERASE"/>
    <property type="match status" value="1"/>
</dbReference>
<keyword evidence="1" id="KW-0328">Glycosyltransferase</keyword>
<reference evidence="4" key="1">
    <citation type="submission" date="2021-01" db="EMBL/GenBank/DDBJ databases">
        <title>Modified the classification status of verrucomicrobia.</title>
        <authorList>
            <person name="Feng X."/>
        </authorList>
    </citation>
    <scope>NUCLEOTIDE SEQUENCE</scope>
    <source>
        <strain evidence="4">KCTC 22041</strain>
    </source>
</reference>
<dbReference type="Gene3D" id="3.40.50.2000">
    <property type="entry name" value="Glycogen Phosphorylase B"/>
    <property type="match status" value="2"/>
</dbReference>
<organism evidence="4 5">
    <name type="scientific">Luteolibacter pohnpeiensis</name>
    <dbReference type="NCBI Taxonomy" id="454153"/>
    <lineage>
        <taxon>Bacteria</taxon>
        <taxon>Pseudomonadati</taxon>
        <taxon>Verrucomicrobiota</taxon>
        <taxon>Verrucomicrobiia</taxon>
        <taxon>Verrucomicrobiales</taxon>
        <taxon>Verrucomicrobiaceae</taxon>
        <taxon>Luteolibacter</taxon>
    </lineage>
</organism>
<evidence type="ECO:0000313" key="5">
    <source>
        <dbReference type="Proteomes" id="UP000603141"/>
    </source>
</evidence>
<dbReference type="PANTHER" id="PTHR12526:SF510">
    <property type="entry name" value="D-INOSITOL 3-PHOSPHATE GLYCOSYLTRANSFERASE"/>
    <property type="match status" value="1"/>
</dbReference>
<evidence type="ECO:0000256" key="1">
    <source>
        <dbReference type="ARBA" id="ARBA00022676"/>
    </source>
</evidence>
<evidence type="ECO:0000313" key="4">
    <source>
        <dbReference type="EMBL" id="MBK1882483.1"/>
    </source>
</evidence>
<protein>
    <submittedName>
        <fullName evidence="4">Glycosyltransferase</fullName>
    </submittedName>
</protein>
<evidence type="ECO:0000256" key="2">
    <source>
        <dbReference type="ARBA" id="ARBA00022679"/>
    </source>
</evidence>
<dbReference type="RefSeq" id="WP_200269665.1">
    <property type="nucleotide sequence ID" value="NZ_JAENIJ010000011.1"/>
</dbReference>
<evidence type="ECO:0000259" key="3">
    <source>
        <dbReference type="Pfam" id="PF00534"/>
    </source>
</evidence>
<dbReference type="GO" id="GO:0016757">
    <property type="term" value="F:glycosyltransferase activity"/>
    <property type="evidence" value="ECO:0007669"/>
    <property type="project" value="UniProtKB-KW"/>
</dbReference>
<name>A0A934SBY8_9BACT</name>
<gene>
    <name evidence="4" type="ORF">JIN85_08655</name>
</gene>
<accession>A0A934SBY8</accession>
<feature type="domain" description="Glycosyl transferase family 1" evidence="3">
    <location>
        <begin position="172"/>
        <end position="307"/>
    </location>
</feature>
<keyword evidence="5" id="KW-1185">Reference proteome</keyword>